<feature type="domain" description="Glycosyl transferase family 1" evidence="1">
    <location>
        <begin position="153"/>
        <end position="311"/>
    </location>
</feature>
<dbReference type="EMBL" id="JRLF01000015">
    <property type="protein sequence ID" value="KQB37710.1"/>
    <property type="molecule type" value="Genomic_DNA"/>
</dbReference>
<dbReference type="InterPro" id="IPR001296">
    <property type="entry name" value="Glyco_trans_1"/>
</dbReference>
<gene>
    <name evidence="2" type="ORF">RC62_2876</name>
</gene>
<dbReference type="Pfam" id="PF00534">
    <property type="entry name" value="Glycos_transf_1"/>
    <property type="match status" value="1"/>
</dbReference>
<protein>
    <submittedName>
        <fullName evidence="2">Group 1 glycosyl transferase</fullName>
    </submittedName>
</protein>
<name>A0A0Q0VV68_9FLAO</name>
<evidence type="ECO:0000313" key="2">
    <source>
        <dbReference type="EMBL" id="KQB37710.1"/>
    </source>
</evidence>
<evidence type="ECO:0000313" key="3">
    <source>
        <dbReference type="Proteomes" id="UP000050443"/>
    </source>
</evidence>
<reference evidence="2 3" key="1">
    <citation type="submission" date="2014-09" db="EMBL/GenBank/DDBJ databases">
        <title>Genome sequence of Flavobacterium aquidurense RC62.</title>
        <authorList>
            <person name="Kim J.F."/>
            <person name="Kwak M.-J."/>
        </authorList>
    </citation>
    <scope>NUCLEOTIDE SEQUENCE [LARGE SCALE GENOMIC DNA]</scope>
    <source>
        <strain evidence="2 3">RC62</strain>
    </source>
</reference>
<evidence type="ECO:0000259" key="1">
    <source>
        <dbReference type="Pfam" id="PF00534"/>
    </source>
</evidence>
<dbReference type="PATRIC" id="fig|362413.3.peg.2826"/>
<organism evidence="2 3">
    <name type="scientific">Flavobacterium aquidurense</name>
    <dbReference type="NCBI Taxonomy" id="362413"/>
    <lineage>
        <taxon>Bacteria</taxon>
        <taxon>Pseudomonadati</taxon>
        <taxon>Bacteroidota</taxon>
        <taxon>Flavobacteriia</taxon>
        <taxon>Flavobacteriales</taxon>
        <taxon>Flavobacteriaceae</taxon>
        <taxon>Flavobacterium</taxon>
    </lineage>
</organism>
<dbReference type="SUPFAM" id="SSF53756">
    <property type="entry name" value="UDP-Glycosyltransferase/glycogen phosphorylase"/>
    <property type="match status" value="1"/>
</dbReference>
<dbReference type="PANTHER" id="PTHR12526">
    <property type="entry name" value="GLYCOSYLTRANSFERASE"/>
    <property type="match status" value="1"/>
</dbReference>
<dbReference type="AlphaFoldDB" id="A0A0Q0VV68"/>
<dbReference type="Gene3D" id="3.40.50.2000">
    <property type="entry name" value="Glycogen Phosphorylase B"/>
    <property type="match status" value="2"/>
</dbReference>
<dbReference type="Proteomes" id="UP000050443">
    <property type="component" value="Unassembled WGS sequence"/>
</dbReference>
<proteinExistence type="predicted"/>
<sequence>MLDKSGFEVHSIIINDVVDYQYVGNLLNLEKESKGLPSFLKKIKKGFLLKDYLNKNNIKIIIDNRTRGLLIREIITKQIYGEAKKYYIVQNCHFEKYFSSSLFWTRILYKNAEKIIGVSKEIEQNIKTKFKLNNTTTIYNTFYIDKNVLSKEVKNPDNVVLFFGRFDEKAKNFTLMLDAFLYSNIFKKGYRLHLLGAGDDLAFIKKKIIDLGLESFVDILPFKKSPFEEVQKAKFTILTSNYEGFPLSIIESLALGTPVIAVDCHSGPREVIQNEFNGLLVEENNPHAFAFAMNRFVSDYELYNFCKRNASESVEHLSLENITKKWENLIQLN</sequence>
<dbReference type="GO" id="GO:0016757">
    <property type="term" value="F:glycosyltransferase activity"/>
    <property type="evidence" value="ECO:0007669"/>
    <property type="project" value="InterPro"/>
</dbReference>
<comment type="caution">
    <text evidence="2">The sequence shown here is derived from an EMBL/GenBank/DDBJ whole genome shotgun (WGS) entry which is preliminary data.</text>
</comment>
<dbReference type="PANTHER" id="PTHR12526:SF630">
    <property type="entry name" value="GLYCOSYLTRANSFERASE"/>
    <property type="match status" value="1"/>
</dbReference>
<keyword evidence="2" id="KW-0808">Transferase</keyword>
<accession>A0A0Q0VV68</accession>
<dbReference type="STRING" id="362413.RC62_2876"/>